<sequence length="118" mass="12861">PARGPFCFFPWGEREHRAPTFNLLVNVGGMEMLHWANASFGAVPEGAVESCPDEDVFVARTPYGLGKVVKEQRAAFAVLDGEELWFKWYQVLAAEPGPSNVTIADVVYDTSGAVLSAE</sequence>
<accession>A0A7L0MJL2</accession>
<dbReference type="Proteomes" id="UP000531168">
    <property type="component" value="Unassembled WGS sequence"/>
</dbReference>
<dbReference type="InterPro" id="IPR006616">
    <property type="entry name" value="DM9_repeat"/>
</dbReference>
<gene>
    <name evidence="1" type="primary">Natt4</name>
    <name evidence="1" type="ORF">AMAGUI_R10132</name>
</gene>
<proteinExistence type="predicted"/>
<protein>
    <submittedName>
        <fullName evidence="1">NATT4 protein</fullName>
    </submittedName>
</protein>
<feature type="non-terminal residue" evidence="1">
    <location>
        <position position="1"/>
    </location>
</feature>
<feature type="non-terminal residue" evidence="1">
    <location>
        <position position="118"/>
    </location>
</feature>
<organism evidence="1 2">
    <name type="scientific">Amazona guildingii</name>
    <dbReference type="NCBI Taxonomy" id="175529"/>
    <lineage>
        <taxon>Eukaryota</taxon>
        <taxon>Metazoa</taxon>
        <taxon>Chordata</taxon>
        <taxon>Craniata</taxon>
        <taxon>Vertebrata</taxon>
        <taxon>Euteleostomi</taxon>
        <taxon>Archelosauria</taxon>
        <taxon>Archosauria</taxon>
        <taxon>Dinosauria</taxon>
        <taxon>Saurischia</taxon>
        <taxon>Theropoda</taxon>
        <taxon>Coelurosauria</taxon>
        <taxon>Aves</taxon>
        <taxon>Neognathae</taxon>
        <taxon>Neoaves</taxon>
        <taxon>Telluraves</taxon>
        <taxon>Australaves</taxon>
        <taxon>Psittaciformes</taxon>
        <taxon>Psittacidae</taxon>
        <taxon>Amazona</taxon>
    </lineage>
</organism>
<comment type="caution">
    <text evidence="1">The sequence shown here is derived from an EMBL/GenBank/DDBJ whole genome shotgun (WGS) entry which is preliminary data.</text>
</comment>
<dbReference type="EMBL" id="VXAR01010775">
    <property type="protein sequence ID" value="NXK81273.1"/>
    <property type="molecule type" value="Genomic_DNA"/>
</dbReference>
<evidence type="ECO:0000313" key="1">
    <source>
        <dbReference type="EMBL" id="NXK81273.1"/>
    </source>
</evidence>
<dbReference type="PANTHER" id="PTHR31649:SF1">
    <property type="entry name" value="FARNESOIC ACID O-METHYL TRANSFERASE DOMAIN-CONTAINING PROTEIN"/>
    <property type="match status" value="1"/>
</dbReference>
<keyword evidence="2" id="KW-1185">Reference proteome</keyword>
<dbReference type="SMART" id="SM00696">
    <property type="entry name" value="DM9"/>
    <property type="match status" value="1"/>
</dbReference>
<dbReference type="AlphaFoldDB" id="A0A7L0MJL2"/>
<reference evidence="1 2" key="1">
    <citation type="submission" date="2019-09" db="EMBL/GenBank/DDBJ databases">
        <title>Bird 10,000 Genomes (B10K) Project - Family phase.</title>
        <authorList>
            <person name="Zhang G."/>
        </authorList>
    </citation>
    <scope>NUCLEOTIDE SEQUENCE [LARGE SCALE GENOMIC DNA]</scope>
    <source>
        <strain evidence="1">B10K-DU-001-46</strain>
        <tissue evidence="1">Muscle</tissue>
    </source>
</reference>
<dbReference type="PANTHER" id="PTHR31649">
    <property type="entry name" value="AGAP009604-PA"/>
    <property type="match status" value="1"/>
</dbReference>
<name>A0A7L0MJL2_9PSIT</name>
<evidence type="ECO:0000313" key="2">
    <source>
        <dbReference type="Proteomes" id="UP000531168"/>
    </source>
</evidence>